<dbReference type="Proteomes" id="UP000759298">
    <property type="component" value="Unassembled WGS sequence"/>
</dbReference>
<dbReference type="InterPro" id="IPR035437">
    <property type="entry name" value="SNase_OB-fold_sf"/>
</dbReference>
<reference evidence="1 2" key="1">
    <citation type="submission" date="2021-07" db="EMBL/GenBank/DDBJ databases">
        <title>Alteriqipengyuania abyssalis NZ-12B nov, sp.nov isolated from deep sea sponge in pacific ocean.</title>
        <authorList>
            <person name="Tareen S."/>
            <person name="Wink J."/>
        </authorList>
    </citation>
    <scope>NUCLEOTIDE SEQUENCE [LARGE SCALE GENOMIC DNA]</scope>
    <source>
        <strain evidence="1 2">NZ-12B</strain>
    </source>
</reference>
<name>A0ABS7PA13_9SPHN</name>
<keyword evidence="2" id="KW-1185">Reference proteome</keyword>
<accession>A0ABS7PA13</accession>
<dbReference type="SUPFAM" id="SSF50199">
    <property type="entry name" value="Staphylococcal nuclease"/>
    <property type="match status" value="1"/>
</dbReference>
<proteinExistence type="predicted"/>
<comment type="caution">
    <text evidence="1">The sequence shown here is derived from an EMBL/GenBank/DDBJ whole genome shotgun (WGS) entry which is preliminary data.</text>
</comment>
<protein>
    <submittedName>
        <fullName evidence="1">Uncharacterized protein</fullName>
    </submittedName>
</protein>
<dbReference type="EMBL" id="JAHWXP010000001">
    <property type="protein sequence ID" value="MBY8335889.1"/>
    <property type="molecule type" value="Genomic_DNA"/>
</dbReference>
<organism evidence="1 2">
    <name type="scientific">Alteriqipengyuania abyssalis</name>
    <dbReference type="NCBI Taxonomy" id="2860200"/>
    <lineage>
        <taxon>Bacteria</taxon>
        <taxon>Pseudomonadati</taxon>
        <taxon>Pseudomonadota</taxon>
        <taxon>Alphaproteobacteria</taxon>
        <taxon>Sphingomonadales</taxon>
        <taxon>Erythrobacteraceae</taxon>
        <taxon>Alteriqipengyuania</taxon>
    </lineage>
</organism>
<sequence length="141" mass="14716">MFEALILAVVVSAGETFSCTPTAVWDGDGPVWCEEGPRLRLAGIAAREADGTCNSNQPCPDASHEQARDTLAGLIGTPGGFGPHGHRIVTGPTMRCRSTGGAGGNRTGAWCVSPKSGDVSCAMVRSGTALRWDPYWGEHKC</sequence>
<evidence type="ECO:0000313" key="1">
    <source>
        <dbReference type="EMBL" id="MBY8335889.1"/>
    </source>
</evidence>
<dbReference type="RefSeq" id="WP_222823636.1">
    <property type="nucleotide sequence ID" value="NZ_JAHWXP010000001.1"/>
</dbReference>
<evidence type="ECO:0000313" key="2">
    <source>
        <dbReference type="Proteomes" id="UP000759298"/>
    </source>
</evidence>
<gene>
    <name evidence="1" type="ORF">KYN89_02390</name>
</gene>